<dbReference type="Proteomes" id="UP000295455">
    <property type="component" value="Unassembled WGS sequence"/>
</dbReference>
<accession>A0A4R1RLI7</accession>
<organism evidence="1 2">
    <name type="scientific">Mariniflexile fucanivorans</name>
    <dbReference type="NCBI Taxonomy" id="264023"/>
    <lineage>
        <taxon>Bacteria</taxon>
        <taxon>Pseudomonadati</taxon>
        <taxon>Bacteroidota</taxon>
        <taxon>Flavobacteriia</taxon>
        <taxon>Flavobacteriales</taxon>
        <taxon>Flavobacteriaceae</taxon>
        <taxon>Mariniflexile</taxon>
    </lineage>
</organism>
<evidence type="ECO:0008006" key="3">
    <source>
        <dbReference type="Google" id="ProtNLM"/>
    </source>
</evidence>
<name>A0A4R1RLI7_9FLAO</name>
<protein>
    <recommendedName>
        <fullName evidence="3">Na(+)-translocating NADH-quinone reductase subunit F</fullName>
    </recommendedName>
</protein>
<evidence type="ECO:0000313" key="1">
    <source>
        <dbReference type="EMBL" id="TCL67074.1"/>
    </source>
</evidence>
<dbReference type="AlphaFoldDB" id="A0A4R1RLI7"/>
<dbReference type="OrthoDB" id="1144234at2"/>
<comment type="caution">
    <text evidence="1">The sequence shown here is derived from an EMBL/GenBank/DDBJ whole genome shotgun (WGS) entry which is preliminary data.</text>
</comment>
<dbReference type="EMBL" id="SLUP01000003">
    <property type="protein sequence ID" value="TCL67074.1"/>
    <property type="molecule type" value="Genomic_DNA"/>
</dbReference>
<evidence type="ECO:0000313" key="2">
    <source>
        <dbReference type="Proteomes" id="UP000295455"/>
    </source>
</evidence>
<sequence length="149" mass="17163">MKTSIRLEQAVQKLYNAFYNNELHPECCKQCAVGNILDNSDSWKHLSDQHGALELNYLGNVHQSFGRKFNGYTPLELLHIEATFLRACGYQLPFHHKNKKPKNPTDKDVLFKGLTAVVTLLCSLDGIPNFMDYTKLFEFKNEKPRFQIA</sequence>
<gene>
    <name evidence="1" type="ORF">EV196_103498</name>
</gene>
<reference evidence="1 2" key="1">
    <citation type="submission" date="2019-03" db="EMBL/GenBank/DDBJ databases">
        <title>Genomic Encyclopedia of Type Strains, Phase IV (KMG-IV): sequencing the most valuable type-strain genomes for metagenomic binning, comparative biology and taxonomic classification.</title>
        <authorList>
            <person name="Goeker M."/>
        </authorList>
    </citation>
    <scope>NUCLEOTIDE SEQUENCE [LARGE SCALE GENOMIC DNA]</scope>
    <source>
        <strain evidence="1 2">DSM 18792</strain>
    </source>
</reference>
<proteinExistence type="predicted"/>
<dbReference type="RefSeq" id="WP_132217418.1">
    <property type="nucleotide sequence ID" value="NZ_OX156936.1"/>
</dbReference>
<keyword evidence="2" id="KW-1185">Reference proteome</keyword>